<dbReference type="KEGG" id="osn:115219515"/>
<protein>
    <submittedName>
        <fullName evidence="8">Sex peptide receptor-like</fullName>
    </submittedName>
</protein>
<dbReference type="SUPFAM" id="SSF81321">
    <property type="entry name" value="Family A G protein-coupled receptor-like"/>
    <property type="match status" value="1"/>
</dbReference>
<evidence type="ECO:0000256" key="3">
    <source>
        <dbReference type="ARBA" id="ARBA00022989"/>
    </source>
</evidence>
<evidence type="ECO:0000256" key="4">
    <source>
        <dbReference type="ARBA" id="ARBA00023136"/>
    </source>
</evidence>
<dbReference type="Pfam" id="PF10324">
    <property type="entry name" value="7TM_GPCR_Srw"/>
    <property type="match status" value="1"/>
</dbReference>
<dbReference type="CDD" id="cd14978">
    <property type="entry name" value="7tmA_FMRFamide_R-like"/>
    <property type="match status" value="1"/>
</dbReference>
<comment type="subcellular location">
    <subcellularLocation>
        <location evidence="1">Membrane</location>
    </subcellularLocation>
</comment>
<name>A0A6P7T572_9MOLL</name>
<feature type="transmembrane region" description="Helical" evidence="5">
    <location>
        <begin position="173"/>
        <end position="190"/>
    </location>
</feature>
<feature type="transmembrane region" description="Helical" evidence="5">
    <location>
        <begin position="46"/>
        <end position="68"/>
    </location>
</feature>
<dbReference type="PRINTS" id="PR00237">
    <property type="entry name" value="GPCRRHODOPSN"/>
</dbReference>
<keyword evidence="2 5" id="KW-0812">Transmembrane</keyword>
<dbReference type="PROSITE" id="PS50262">
    <property type="entry name" value="G_PROTEIN_RECEP_F1_2"/>
    <property type="match status" value="1"/>
</dbReference>
<evidence type="ECO:0000256" key="5">
    <source>
        <dbReference type="SAM" id="Phobius"/>
    </source>
</evidence>
<dbReference type="AlphaFoldDB" id="A0A6P7T572"/>
<keyword evidence="3 5" id="KW-1133">Transmembrane helix</keyword>
<feature type="transmembrane region" description="Helical" evidence="5">
    <location>
        <begin position="119"/>
        <end position="152"/>
    </location>
</feature>
<feature type="transmembrane region" description="Helical" evidence="5">
    <location>
        <begin position="247"/>
        <end position="271"/>
    </location>
</feature>
<evidence type="ECO:0000313" key="8">
    <source>
        <dbReference type="RefSeq" id="XP_029645555.1"/>
    </source>
</evidence>
<feature type="transmembrane region" description="Helical" evidence="5">
    <location>
        <begin position="303"/>
        <end position="325"/>
    </location>
</feature>
<reference evidence="8" key="1">
    <citation type="submission" date="2025-08" db="UniProtKB">
        <authorList>
            <consortium name="RefSeq"/>
        </authorList>
    </citation>
    <scope>IDENTIFICATION</scope>
</reference>
<sequence>MSANGNPGLPGSIDFLPEGCNVTEDDILIKSSVQGLYEFSERYAEIHGYVSAIVCTFGFMANLANIVCLTRRNMISPTNLILTWLAVADMLTMMSYFPFALHYYILRDRDIPRLHTRSYGWIVLLLFHANFTIVTHTIAIGLTIALAIFRYIYICFPVRGSELCSIKRSKQTILIVHLSTIVVCIPNYILNTIEESPPTGQFYRYVPTRSNLSELSNVSSIPSQEYSYKIGTSSYMFSHIIQTINNWVQAILIKLVPCVTLTILTIMLIVVMHKAYKKRMKLKSQGRKDESDRHGEHNRTTGMLLAVVMLFLLTELPQGILTLLSSFIDNFFPCVYMPLGDVLDIMALCNNAINFVLYCTMSRLFRETFVATFFNCCPQRPGWLKLKLITATQSSNTATTVNNHSNNTKTTNV</sequence>
<organism evidence="7 8">
    <name type="scientific">Octopus sinensis</name>
    <name type="common">East Asian common octopus</name>
    <dbReference type="NCBI Taxonomy" id="2607531"/>
    <lineage>
        <taxon>Eukaryota</taxon>
        <taxon>Metazoa</taxon>
        <taxon>Spiralia</taxon>
        <taxon>Lophotrochozoa</taxon>
        <taxon>Mollusca</taxon>
        <taxon>Cephalopoda</taxon>
        <taxon>Coleoidea</taxon>
        <taxon>Octopodiformes</taxon>
        <taxon>Octopoda</taxon>
        <taxon>Incirrata</taxon>
        <taxon>Octopodidae</taxon>
        <taxon>Octopus</taxon>
    </lineage>
</organism>
<dbReference type="GO" id="GO:0008528">
    <property type="term" value="F:G protein-coupled peptide receptor activity"/>
    <property type="evidence" value="ECO:0007669"/>
    <property type="project" value="InterPro"/>
</dbReference>
<evidence type="ECO:0000256" key="1">
    <source>
        <dbReference type="ARBA" id="ARBA00004370"/>
    </source>
</evidence>
<accession>A0A6P7T572</accession>
<evidence type="ECO:0000313" key="7">
    <source>
        <dbReference type="Proteomes" id="UP000515154"/>
    </source>
</evidence>
<proteinExistence type="predicted"/>
<feature type="transmembrane region" description="Helical" evidence="5">
    <location>
        <begin position="345"/>
        <end position="365"/>
    </location>
</feature>
<dbReference type="Proteomes" id="UP000515154">
    <property type="component" value="Linkage group LG14"/>
</dbReference>
<dbReference type="InterPro" id="IPR053219">
    <property type="entry name" value="GPCR_Dmsr-1"/>
</dbReference>
<gene>
    <name evidence="8" type="primary">LOC115219515</name>
</gene>
<keyword evidence="4 5" id="KW-0472">Membrane</keyword>
<dbReference type="GO" id="GO:0005886">
    <property type="term" value="C:plasma membrane"/>
    <property type="evidence" value="ECO:0007669"/>
    <property type="project" value="TreeGrafter"/>
</dbReference>
<dbReference type="PANTHER" id="PTHR46273:SF4">
    <property type="entry name" value="AT19640P"/>
    <property type="match status" value="1"/>
</dbReference>
<dbReference type="InterPro" id="IPR019427">
    <property type="entry name" value="7TM_GPCR_serpentine_rcpt_Srw"/>
</dbReference>
<evidence type="ECO:0000259" key="6">
    <source>
        <dbReference type="PROSITE" id="PS50262"/>
    </source>
</evidence>
<dbReference type="RefSeq" id="XP_029645555.1">
    <property type="nucleotide sequence ID" value="XM_029789695.2"/>
</dbReference>
<evidence type="ECO:0000256" key="2">
    <source>
        <dbReference type="ARBA" id="ARBA00022692"/>
    </source>
</evidence>
<dbReference type="InterPro" id="IPR017452">
    <property type="entry name" value="GPCR_Rhodpsn_7TM"/>
</dbReference>
<keyword evidence="7" id="KW-1185">Reference proteome</keyword>
<dbReference type="InterPro" id="IPR000276">
    <property type="entry name" value="GPCR_Rhodpsn"/>
</dbReference>
<dbReference type="PANTHER" id="PTHR46273">
    <property type="entry name" value="MYOSUPPRESSIN RECEPTOR 1, ISOFORM B-RELATED"/>
    <property type="match status" value="1"/>
</dbReference>
<feature type="domain" description="G-protein coupled receptors family 1 profile" evidence="6">
    <location>
        <begin position="61"/>
        <end position="358"/>
    </location>
</feature>
<dbReference type="Gene3D" id="1.20.1070.10">
    <property type="entry name" value="Rhodopsin 7-helix transmembrane proteins"/>
    <property type="match status" value="1"/>
</dbReference>
<feature type="transmembrane region" description="Helical" evidence="5">
    <location>
        <begin position="80"/>
        <end position="99"/>
    </location>
</feature>